<dbReference type="OrthoDB" id="9808943at2"/>
<sequence length="123" mass="13328">MIKRYPSSLPLPFSRATQAGGFLFLSGQVPMDASGQVVRGDIGAQTHAVFDRIEETLALAGCALKDVVRATVWLSDLATFNDFNAVYRERFGDTFPTRSTVQAALAMGVDVEIEVQAFIGDAR</sequence>
<evidence type="ECO:0000313" key="2">
    <source>
        <dbReference type="Proteomes" id="UP000076848"/>
    </source>
</evidence>
<dbReference type="EMBL" id="FKIF01000007">
    <property type="protein sequence ID" value="SAI71049.1"/>
    <property type="molecule type" value="Genomic_DNA"/>
</dbReference>
<dbReference type="GO" id="GO:0019239">
    <property type="term" value="F:deaminase activity"/>
    <property type="evidence" value="ECO:0007669"/>
    <property type="project" value="TreeGrafter"/>
</dbReference>
<dbReference type="Pfam" id="PF01042">
    <property type="entry name" value="Ribonuc_L-PSP"/>
    <property type="match status" value="1"/>
</dbReference>
<dbReference type="SUPFAM" id="SSF55298">
    <property type="entry name" value="YjgF-like"/>
    <property type="match status" value="1"/>
</dbReference>
<proteinExistence type="predicted"/>
<keyword evidence="2" id="KW-1185">Reference proteome</keyword>
<dbReference type="PANTHER" id="PTHR11803">
    <property type="entry name" value="2-IMINOBUTANOATE/2-IMINOPROPANOATE DEAMINASE RIDA"/>
    <property type="match status" value="1"/>
</dbReference>
<dbReference type="InterPro" id="IPR006175">
    <property type="entry name" value="YjgF/YER057c/UK114"/>
</dbReference>
<dbReference type="AlphaFoldDB" id="A0A157SKP4"/>
<accession>A0A157SKP4</accession>
<evidence type="ECO:0000313" key="1">
    <source>
        <dbReference type="EMBL" id="SAI71049.1"/>
    </source>
</evidence>
<reference evidence="1 2" key="1">
    <citation type="submission" date="2016-04" db="EMBL/GenBank/DDBJ databases">
        <authorList>
            <consortium name="Pathogen Informatics"/>
        </authorList>
    </citation>
    <scope>NUCLEOTIDE SEQUENCE [LARGE SCALE GENOMIC DNA]</scope>
    <source>
        <strain evidence="1 2">H050680373</strain>
    </source>
</reference>
<dbReference type="STRING" id="288768.SAMEA3906486_03324"/>
<dbReference type="PANTHER" id="PTHR11803:SF39">
    <property type="entry name" value="2-IMINOBUTANOATE_2-IMINOPROPANOATE DEAMINASE"/>
    <property type="match status" value="1"/>
</dbReference>
<dbReference type="EC" id="3.5.4.-" evidence="1"/>
<organism evidence="1 2">
    <name type="scientific">Bordetella ansorpii</name>
    <dbReference type="NCBI Taxonomy" id="288768"/>
    <lineage>
        <taxon>Bacteria</taxon>
        <taxon>Pseudomonadati</taxon>
        <taxon>Pseudomonadota</taxon>
        <taxon>Betaproteobacteria</taxon>
        <taxon>Burkholderiales</taxon>
        <taxon>Alcaligenaceae</taxon>
        <taxon>Bordetella</taxon>
    </lineage>
</organism>
<protein>
    <submittedName>
        <fullName evidence="1">Endoribonuclease</fullName>
        <ecNumber evidence="1">3.5.4.-</ecNumber>
    </submittedName>
</protein>
<keyword evidence="1" id="KW-0378">Hydrolase</keyword>
<gene>
    <name evidence="1" type="primary">yabJ_2</name>
    <name evidence="1" type="ORF">SAMEA3906486_03324</name>
</gene>
<dbReference type="RefSeq" id="WP_066129283.1">
    <property type="nucleotide sequence ID" value="NZ_FKIF01000007.1"/>
</dbReference>
<dbReference type="Gene3D" id="3.30.1330.40">
    <property type="entry name" value="RutC-like"/>
    <property type="match status" value="1"/>
</dbReference>
<dbReference type="InterPro" id="IPR035959">
    <property type="entry name" value="RutC-like_sf"/>
</dbReference>
<dbReference type="Proteomes" id="UP000076848">
    <property type="component" value="Unassembled WGS sequence"/>
</dbReference>
<name>A0A157SKP4_9BORD</name>
<dbReference type="CDD" id="cd00448">
    <property type="entry name" value="YjgF_YER057c_UK114_family"/>
    <property type="match status" value="1"/>
</dbReference>
<dbReference type="GO" id="GO:0005829">
    <property type="term" value="C:cytosol"/>
    <property type="evidence" value="ECO:0007669"/>
    <property type="project" value="TreeGrafter"/>
</dbReference>